<proteinExistence type="predicted"/>
<dbReference type="HOGENOM" id="CLU_174975_0_0_1"/>
<protein>
    <submittedName>
        <fullName evidence="1">Uncharacterized protein</fullName>
    </submittedName>
</protein>
<keyword evidence="2" id="KW-1185">Reference proteome</keyword>
<evidence type="ECO:0000313" key="2">
    <source>
        <dbReference type="Proteomes" id="UP000053989"/>
    </source>
</evidence>
<dbReference type="OrthoDB" id="3052161at2759"/>
<feature type="non-terminal residue" evidence="1">
    <location>
        <position position="1"/>
    </location>
</feature>
<reference evidence="1 2" key="1">
    <citation type="submission" date="2014-04" db="EMBL/GenBank/DDBJ databases">
        <authorList>
            <consortium name="DOE Joint Genome Institute"/>
            <person name="Kuo A."/>
            <person name="Kohler A."/>
            <person name="Nagy L.G."/>
            <person name="Floudas D."/>
            <person name="Copeland A."/>
            <person name="Barry K.W."/>
            <person name="Cichocki N."/>
            <person name="Veneault-Fourrey C."/>
            <person name="LaButti K."/>
            <person name="Lindquist E.A."/>
            <person name="Lipzen A."/>
            <person name="Lundell T."/>
            <person name="Morin E."/>
            <person name="Murat C."/>
            <person name="Sun H."/>
            <person name="Tunlid A."/>
            <person name="Henrissat B."/>
            <person name="Grigoriev I.V."/>
            <person name="Hibbett D.S."/>
            <person name="Martin F."/>
            <person name="Nordberg H.P."/>
            <person name="Cantor M.N."/>
            <person name="Hua S.X."/>
        </authorList>
    </citation>
    <scope>NUCLEOTIDE SEQUENCE [LARGE SCALE GENOMIC DNA]</scope>
    <source>
        <strain evidence="1 2">Foug A</strain>
    </source>
</reference>
<name>A0A0C3DY00_9AGAM</name>
<organism evidence="1 2">
    <name type="scientific">Scleroderma citrinum Foug A</name>
    <dbReference type="NCBI Taxonomy" id="1036808"/>
    <lineage>
        <taxon>Eukaryota</taxon>
        <taxon>Fungi</taxon>
        <taxon>Dikarya</taxon>
        <taxon>Basidiomycota</taxon>
        <taxon>Agaricomycotina</taxon>
        <taxon>Agaricomycetes</taxon>
        <taxon>Agaricomycetidae</taxon>
        <taxon>Boletales</taxon>
        <taxon>Sclerodermatineae</taxon>
        <taxon>Sclerodermataceae</taxon>
        <taxon>Scleroderma</taxon>
    </lineage>
</organism>
<reference evidence="2" key="2">
    <citation type="submission" date="2015-01" db="EMBL/GenBank/DDBJ databases">
        <title>Evolutionary Origins and Diversification of the Mycorrhizal Mutualists.</title>
        <authorList>
            <consortium name="DOE Joint Genome Institute"/>
            <consortium name="Mycorrhizal Genomics Consortium"/>
            <person name="Kohler A."/>
            <person name="Kuo A."/>
            <person name="Nagy L.G."/>
            <person name="Floudas D."/>
            <person name="Copeland A."/>
            <person name="Barry K.W."/>
            <person name="Cichocki N."/>
            <person name="Veneault-Fourrey C."/>
            <person name="LaButti K."/>
            <person name="Lindquist E.A."/>
            <person name="Lipzen A."/>
            <person name="Lundell T."/>
            <person name="Morin E."/>
            <person name="Murat C."/>
            <person name="Riley R."/>
            <person name="Ohm R."/>
            <person name="Sun H."/>
            <person name="Tunlid A."/>
            <person name="Henrissat B."/>
            <person name="Grigoriev I.V."/>
            <person name="Hibbett D.S."/>
            <person name="Martin F."/>
        </authorList>
    </citation>
    <scope>NUCLEOTIDE SEQUENCE [LARGE SCALE GENOMIC DNA]</scope>
    <source>
        <strain evidence="2">Foug A</strain>
    </source>
</reference>
<dbReference type="AlphaFoldDB" id="A0A0C3DY00"/>
<dbReference type="Proteomes" id="UP000053989">
    <property type="component" value="Unassembled WGS sequence"/>
</dbReference>
<dbReference type="InParanoid" id="A0A0C3DY00"/>
<gene>
    <name evidence="1" type="ORF">SCLCIDRAFT_79034</name>
</gene>
<evidence type="ECO:0000313" key="1">
    <source>
        <dbReference type="EMBL" id="KIM65450.1"/>
    </source>
</evidence>
<dbReference type="EMBL" id="KN822022">
    <property type="protein sequence ID" value="KIM65450.1"/>
    <property type="molecule type" value="Genomic_DNA"/>
</dbReference>
<accession>A0A0C3DY00</accession>
<feature type="non-terminal residue" evidence="1">
    <location>
        <position position="107"/>
    </location>
</feature>
<sequence length="107" mass="12448">KKRQADDLLTIFSEHLTVKFTHSDGHVEVVTGRWCNECRSDPEFLVKYGRQKVFHIGSNSSCCQHIRSHYTQYHECCAERKIPENHYAVLCQVEKARQGVKNTLERG</sequence>